<protein>
    <recommendedName>
        <fullName evidence="3">DUF4112 domain-containing protein</fullName>
    </recommendedName>
</protein>
<reference evidence="1 2" key="1">
    <citation type="submission" date="2016-10" db="EMBL/GenBank/DDBJ databases">
        <authorList>
            <person name="de Groot N.N."/>
        </authorList>
    </citation>
    <scope>NUCLEOTIDE SEQUENCE [LARGE SCALE GENOMIC DNA]</scope>
    <source>
        <strain evidence="1 2">DSM 26880</strain>
    </source>
</reference>
<dbReference type="OrthoDB" id="513552at2"/>
<dbReference type="InterPro" id="IPR025187">
    <property type="entry name" value="DUF4112"/>
</dbReference>
<dbReference type="RefSeq" id="WP_089880138.1">
    <property type="nucleotide sequence ID" value="NZ_FNPF01000003.1"/>
</dbReference>
<dbReference type="Proteomes" id="UP000199286">
    <property type="component" value="Unassembled WGS sequence"/>
</dbReference>
<dbReference type="PANTHER" id="PTHR35519">
    <property type="entry name" value="MEMBRANE PROTEINS"/>
    <property type="match status" value="1"/>
</dbReference>
<evidence type="ECO:0000313" key="1">
    <source>
        <dbReference type="EMBL" id="SDY08687.1"/>
    </source>
</evidence>
<dbReference type="AlphaFoldDB" id="A0A1H3GZY7"/>
<evidence type="ECO:0008006" key="3">
    <source>
        <dbReference type="Google" id="ProtNLM"/>
    </source>
</evidence>
<proteinExistence type="predicted"/>
<sequence length="158" mass="16870">MEMHPDFQRLARAERVARRMDNAVRIPFTRVTFGVDAVLGLVPGIGDAMAMLPSLYILQVANMAGAPRRLLGRMAWNIGMDFVIGLVPLVGDVLDIAYKANLRNVALLKAHVESRHAVLRDVAHGAGDNVVPLFPPQAAAGVPGAPRGPEPAVRAPGN</sequence>
<dbReference type="PANTHER" id="PTHR35519:SF2">
    <property type="entry name" value="PH DOMAIN PROTEIN"/>
    <property type="match status" value="1"/>
</dbReference>
<gene>
    <name evidence="1" type="ORF">SAMN05444340_103137</name>
</gene>
<organism evidence="1 2">
    <name type="scientific">Citreimonas salinaria</name>
    <dbReference type="NCBI Taxonomy" id="321339"/>
    <lineage>
        <taxon>Bacteria</taxon>
        <taxon>Pseudomonadati</taxon>
        <taxon>Pseudomonadota</taxon>
        <taxon>Alphaproteobacteria</taxon>
        <taxon>Rhodobacterales</taxon>
        <taxon>Roseobacteraceae</taxon>
        <taxon>Citreimonas</taxon>
    </lineage>
</organism>
<dbReference type="STRING" id="321339.SAMN05444340_103137"/>
<evidence type="ECO:0000313" key="2">
    <source>
        <dbReference type="Proteomes" id="UP000199286"/>
    </source>
</evidence>
<dbReference type="Pfam" id="PF13430">
    <property type="entry name" value="DUF4112"/>
    <property type="match status" value="1"/>
</dbReference>
<dbReference type="EMBL" id="FNPF01000003">
    <property type="protein sequence ID" value="SDY08687.1"/>
    <property type="molecule type" value="Genomic_DNA"/>
</dbReference>
<accession>A0A1H3GZY7</accession>
<keyword evidence="2" id="KW-1185">Reference proteome</keyword>
<name>A0A1H3GZY7_9RHOB</name>